<sequence>MASEIEARLAALGIELPTPGKPGANYVPFVITGNLVFISGQVPLAPDGVKFVGKLGQEYGIEEGQQAARLCAVNILGMLKAAVGDLDRISRVVKVLGFVNAVPDFTDVHKVINGASDLITEVFGDDIGKHARSAIGMGTLPLGVAVEVEAIAEIR</sequence>
<evidence type="ECO:0000313" key="3">
    <source>
        <dbReference type="Proteomes" id="UP000199071"/>
    </source>
</evidence>
<dbReference type="InterPro" id="IPR013813">
    <property type="entry name" value="Endoribo_LPSP/chorism_mut-like"/>
</dbReference>
<reference evidence="2 3" key="1">
    <citation type="submission" date="2016-10" db="EMBL/GenBank/DDBJ databases">
        <authorList>
            <person name="de Groot N.N."/>
        </authorList>
    </citation>
    <scope>NUCLEOTIDE SEQUENCE [LARGE SCALE GENOMIC DNA]</scope>
    <source>
        <strain evidence="2 3">ATCC 35022</strain>
    </source>
</reference>
<dbReference type="STRING" id="665467.SAMN02982931_00920"/>
<dbReference type="PANTHER" id="PTHR43760">
    <property type="entry name" value="ENDORIBONUCLEASE-RELATED"/>
    <property type="match status" value="1"/>
</dbReference>
<protein>
    <submittedName>
        <fullName evidence="2">Enamine deaminase RidA, house cleaning of reactive enamine intermediates, YjgF/YER057c/UK114 family</fullName>
    </submittedName>
</protein>
<dbReference type="EMBL" id="FMXQ01000002">
    <property type="protein sequence ID" value="SDB12410.1"/>
    <property type="molecule type" value="Genomic_DNA"/>
</dbReference>
<dbReference type="SUPFAM" id="SSF55298">
    <property type="entry name" value="YjgF-like"/>
    <property type="match status" value="1"/>
</dbReference>
<keyword evidence="3" id="KW-1185">Reference proteome</keyword>
<dbReference type="OrthoDB" id="9806350at2"/>
<name>A0A1G6AVL2_9HYPH</name>
<gene>
    <name evidence="2" type="ORF">SAMN02982931_00920</name>
</gene>
<feature type="domain" description="Endoribonuclease L-PSP/chorismate mutase-like" evidence="1">
    <location>
        <begin position="6"/>
        <end position="153"/>
    </location>
</feature>
<proteinExistence type="predicted"/>
<dbReference type="CDD" id="cd02199">
    <property type="entry name" value="YjgF_YER057c_UK114_like_1"/>
    <property type="match status" value="1"/>
</dbReference>
<dbReference type="PANTHER" id="PTHR43760:SF1">
    <property type="entry name" value="ENDORIBONUCLEASE L-PSP_CHORISMATE MUTASE-LIKE DOMAIN-CONTAINING PROTEIN"/>
    <property type="match status" value="1"/>
</dbReference>
<accession>A0A1G6AVL2</accession>
<evidence type="ECO:0000259" key="1">
    <source>
        <dbReference type="Pfam" id="PF14588"/>
    </source>
</evidence>
<dbReference type="Pfam" id="PF14588">
    <property type="entry name" value="YjgF_endoribonc"/>
    <property type="match status" value="1"/>
</dbReference>
<dbReference type="InterPro" id="IPR035959">
    <property type="entry name" value="RutC-like_sf"/>
</dbReference>
<dbReference type="Gene3D" id="3.30.1330.40">
    <property type="entry name" value="RutC-like"/>
    <property type="match status" value="1"/>
</dbReference>
<organism evidence="2 3">
    <name type="scientific">Bauldia litoralis</name>
    <dbReference type="NCBI Taxonomy" id="665467"/>
    <lineage>
        <taxon>Bacteria</taxon>
        <taxon>Pseudomonadati</taxon>
        <taxon>Pseudomonadota</taxon>
        <taxon>Alphaproteobacteria</taxon>
        <taxon>Hyphomicrobiales</taxon>
        <taxon>Kaistiaceae</taxon>
        <taxon>Bauldia</taxon>
    </lineage>
</organism>
<dbReference type="AlphaFoldDB" id="A0A1G6AVL2"/>
<evidence type="ECO:0000313" key="2">
    <source>
        <dbReference type="EMBL" id="SDB12410.1"/>
    </source>
</evidence>
<dbReference type="RefSeq" id="WP_090875058.1">
    <property type="nucleotide sequence ID" value="NZ_FMXQ01000002.1"/>
</dbReference>
<dbReference type="Proteomes" id="UP000199071">
    <property type="component" value="Unassembled WGS sequence"/>
</dbReference>